<dbReference type="InterPro" id="IPR003029">
    <property type="entry name" value="S1_domain"/>
</dbReference>
<keyword evidence="3" id="KW-1185">Reference proteome</keyword>
<dbReference type="GO" id="GO:0000175">
    <property type="term" value="F:3'-5'-RNA exonuclease activity"/>
    <property type="evidence" value="ECO:0007669"/>
    <property type="project" value="TreeGrafter"/>
</dbReference>
<reference evidence="2" key="2">
    <citation type="submission" date="2021-02" db="EMBL/GenBank/DDBJ databases">
        <authorList>
            <person name="Kimball J.A."/>
            <person name="Haas M.W."/>
            <person name="Macchietto M."/>
            <person name="Kono T."/>
            <person name="Duquette J."/>
            <person name="Shao M."/>
        </authorList>
    </citation>
    <scope>NUCLEOTIDE SEQUENCE</scope>
    <source>
        <tissue evidence="2">Fresh leaf tissue</tissue>
    </source>
</reference>
<evidence type="ECO:0000313" key="2">
    <source>
        <dbReference type="EMBL" id="KAG8095253.1"/>
    </source>
</evidence>
<dbReference type="InterPro" id="IPR012162">
    <property type="entry name" value="PNPase"/>
</dbReference>
<dbReference type="GO" id="GO:0000958">
    <property type="term" value="P:mitochondrial mRNA catabolic process"/>
    <property type="evidence" value="ECO:0007669"/>
    <property type="project" value="TreeGrafter"/>
</dbReference>
<dbReference type="SMART" id="SM00316">
    <property type="entry name" value="S1"/>
    <property type="match status" value="1"/>
</dbReference>
<accession>A0A8J5WXI5</accession>
<dbReference type="PANTHER" id="PTHR11252:SF16">
    <property type="entry name" value="POLYRIBONUCLEOTIDE NUCLEOTIDYLTRANSFERASE 2, MITOCHONDRIAL"/>
    <property type="match status" value="1"/>
</dbReference>
<dbReference type="GO" id="GO:0005829">
    <property type="term" value="C:cytosol"/>
    <property type="evidence" value="ECO:0007669"/>
    <property type="project" value="TreeGrafter"/>
</dbReference>
<evidence type="ECO:0000259" key="1">
    <source>
        <dbReference type="PROSITE" id="PS50126"/>
    </source>
</evidence>
<evidence type="ECO:0000313" key="3">
    <source>
        <dbReference type="Proteomes" id="UP000729402"/>
    </source>
</evidence>
<dbReference type="GO" id="GO:0000965">
    <property type="term" value="P:mitochondrial RNA 3'-end processing"/>
    <property type="evidence" value="ECO:0007669"/>
    <property type="project" value="TreeGrafter"/>
</dbReference>
<protein>
    <recommendedName>
        <fullName evidence="1">S1 motif domain-containing protein</fullName>
    </recommendedName>
</protein>
<dbReference type="GO" id="GO:0004654">
    <property type="term" value="F:polyribonucleotide nucleotidyltransferase activity"/>
    <property type="evidence" value="ECO:0007669"/>
    <property type="project" value="InterPro"/>
</dbReference>
<dbReference type="PROSITE" id="PS50126">
    <property type="entry name" value="S1"/>
    <property type="match status" value="1"/>
</dbReference>
<feature type="domain" description="S1 motif" evidence="1">
    <location>
        <begin position="175"/>
        <end position="231"/>
    </location>
</feature>
<organism evidence="2 3">
    <name type="scientific">Zizania palustris</name>
    <name type="common">Northern wild rice</name>
    <dbReference type="NCBI Taxonomy" id="103762"/>
    <lineage>
        <taxon>Eukaryota</taxon>
        <taxon>Viridiplantae</taxon>
        <taxon>Streptophyta</taxon>
        <taxon>Embryophyta</taxon>
        <taxon>Tracheophyta</taxon>
        <taxon>Spermatophyta</taxon>
        <taxon>Magnoliopsida</taxon>
        <taxon>Liliopsida</taxon>
        <taxon>Poales</taxon>
        <taxon>Poaceae</taxon>
        <taxon>BOP clade</taxon>
        <taxon>Oryzoideae</taxon>
        <taxon>Oryzeae</taxon>
        <taxon>Zizaniinae</taxon>
        <taxon>Zizania</taxon>
    </lineage>
</organism>
<dbReference type="FunFam" id="2.40.50.140:FF:000189">
    <property type="entry name" value="Polyribonucleotide nucleotidyltransferase, putative"/>
    <property type="match status" value="1"/>
</dbReference>
<reference evidence="2" key="1">
    <citation type="journal article" date="2021" name="bioRxiv">
        <title>Whole Genome Assembly and Annotation of Northern Wild Rice, Zizania palustris L., Supports a Whole Genome Duplication in the Zizania Genus.</title>
        <authorList>
            <person name="Haas M."/>
            <person name="Kono T."/>
            <person name="Macchietto M."/>
            <person name="Millas R."/>
            <person name="McGilp L."/>
            <person name="Shao M."/>
            <person name="Duquette J."/>
            <person name="Hirsch C.N."/>
            <person name="Kimball J."/>
        </authorList>
    </citation>
    <scope>NUCLEOTIDE SEQUENCE</scope>
    <source>
        <tissue evidence="2">Fresh leaf tissue</tissue>
    </source>
</reference>
<dbReference type="GO" id="GO:0003723">
    <property type="term" value="F:RNA binding"/>
    <property type="evidence" value="ECO:0007669"/>
    <property type="project" value="InterPro"/>
</dbReference>
<sequence length="575" mass="62229">MDAGIPVPEHVAGVSVGLVSEVDPTTGDISSYRILTDILGLEDHLGDMDFKIAGTRKGITAIQLDIKPAGIPLDIICENLEPAQKARNQILDRMDQEISSARAINDGSSPGLATLSFSSDSLRKLLFHKKGIERETGARVFVSDGTITIVAKTQPIIDKALEKVEFLVGHEIEVGKTYKGTVSSIKEYGAFVEFNGGQHGLLHISELSHEPVSVVSVGQMLSLICIGQDVRGVENMPSKNADVEPSIDTPACSTPLVIIRSAAGCDAQDGHTEKRSKVANSSPEKHSKVATNRCICMSVTIPMKVTQLKLVNDVTHMKDIPKSYGNISNAVIGIDVPIPPKVLQLQFVEDISQKLVGSTTNAGFGTDTLIPVKMPQLQLVKDMCITVQMVTAKPASIVTSASNDATVPISWQVPWVKLVKDVTPQMFTSRSGSATVKIDYRVAVAIPQKMPQLKLVKDITPHTATQKPATNLENAIQQKKCKANIATTESPVAQHRLNTNDMPPSLLVRSLESSIPRRFSKAVLMNNLRSLAKLHLVDELSGMLPTLTTNNTLLSRSELLADVRLRLEQAQSIYN</sequence>
<dbReference type="Proteomes" id="UP000729402">
    <property type="component" value="Unassembled WGS sequence"/>
</dbReference>
<dbReference type="OrthoDB" id="437922at2759"/>
<dbReference type="GO" id="GO:0005739">
    <property type="term" value="C:mitochondrion"/>
    <property type="evidence" value="ECO:0007669"/>
    <property type="project" value="TreeGrafter"/>
</dbReference>
<dbReference type="AlphaFoldDB" id="A0A8J5WXI5"/>
<dbReference type="PANTHER" id="PTHR11252">
    <property type="entry name" value="POLYRIBONUCLEOTIDE NUCLEOTIDYLTRANSFERASE"/>
    <property type="match status" value="1"/>
</dbReference>
<dbReference type="GO" id="GO:0009570">
    <property type="term" value="C:chloroplast stroma"/>
    <property type="evidence" value="ECO:0007669"/>
    <property type="project" value="TreeGrafter"/>
</dbReference>
<dbReference type="Pfam" id="PF00575">
    <property type="entry name" value="S1"/>
    <property type="match status" value="1"/>
</dbReference>
<proteinExistence type="predicted"/>
<dbReference type="EMBL" id="JAAALK010000080">
    <property type="protein sequence ID" value="KAG8095253.1"/>
    <property type="molecule type" value="Genomic_DNA"/>
</dbReference>
<gene>
    <name evidence="2" type="ORF">GUJ93_ZPchr0012g20721</name>
</gene>
<comment type="caution">
    <text evidence="2">The sequence shown here is derived from an EMBL/GenBank/DDBJ whole genome shotgun (WGS) entry which is preliminary data.</text>
</comment>
<name>A0A8J5WXI5_ZIZPA</name>